<dbReference type="PANTHER" id="PTHR42961">
    <property type="entry name" value="IRON-SULFUR PROTEIN NUBPL"/>
    <property type="match status" value="1"/>
</dbReference>
<dbReference type="GO" id="GO:0016226">
    <property type="term" value="P:iron-sulfur cluster assembly"/>
    <property type="evidence" value="ECO:0007669"/>
    <property type="project" value="InterPro"/>
</dbReference>
<protein>
    <recommendedName>
        <fullName evidence="7">MIP18 family-like domain-containing protein</fullName>
    </recommendedName>
</protein>
<dbReference type="HAMAP" id="MF_02040">
    <property type="entry name" value="Mrp_NBP35"/>
    <property type="match status" value="1"/>
</dbReference>
<dbReference type="GO" id="GO:0009570">
    <property type="term" value="C:chloroplast stroma"/>
    <property type="evidence" value="ECO:0007669"/>
    <property type="project" value="TreeGrafter"/>
</dbReference>
<dbReference type="InterPro" id="IPR034904">
    <property type="entry name" value="FSCA_dom_sf"/>
</dbReference>
<keyword evidence="5" id="KW-0411">Iron-sulfur</keyword>
<dbReference type="Gene3D" id="3.30.300.130">
    <property type="entry name" value="Fe-S cluster assembly (FSCA)"/>
    <property type="match status" value="1"/>
</dbReference>
<evidence type="ECO:0000313" key="8">
    <source>
        <dbReference type="EMBL" id="KAK4774172.1"/>
    </source>
</evidence>
<dbReference type="Pfam" id="PF01883">
    <property type="entry name" value="FeS_assembly_P"/>
    <property type="match status" value="1"/>
</dbReference>
<evidence type="ECO:0000256" key="3">
    <source>
        <dbReference type="ARBA" id="ARBA00022840"/>
    </source>
</evidence>
<dbReference type="SUPFAM" id="SSF52540">
    <property type="entry name" value="P-loop containing nucleoside triphosphate hydrolases"/>
    <property type="match status" value="1"/>
</dbReference>
<evidence type="ECO:0000313" key="9">
    <source>
        <dbReference type="Proteomes" id="UP001345219"/>
    </source>
</evidence>
<organism evidence="8 9">
    <name type="scientific">Trapa incisa</name>
    <dbReference type="NCBI Taxonomy" id="236973"/>
    <lineage>
        <taxon>Eukaryota</taxon>
        <taxon>Viridiplantae</taxon>
        <taxon>Streptophyta</taxon>
        <taxon>Embryophyta</taxon>
        <taxon>Tracheophyta</taxon>
        <taxon>Spermatophyta</taxon>
        <taxon>Magnoliopsida</taxon>
        <taxon>eudicotyledons</taxon>
        <taxon>Gunneridae</taxon>
        <taxon>Pentapetalae</taxon>
        <taxon>rosids</taxon>
        <taxon>malvids</taxon>
        <taxon>Myrtales</taxon>
        <taxon>Lythraceae</taxon>
        <taxon>Trapa</taxon>
    </lineage>
</organism>
<evidence type="ECO:0000256" key="2">
    <source>
        <dbReference type="ARBA" id="ARBA00022741"/>
    </source>
</evidence>
<dbReference type="CDD" id="cd02037">
    <property type="entry name" value="Mrp_NBP35"/>
    <property type="match status" value="1"/>
</dbReference>
<name>A0AAN7L495_9MYRT</name>
<evidence type="ECO:0000256" key="4">
    <source>
        <dbReference type="ARBA" id="ARBA00023004"/>
    </source>
</evidence>
<dbReference type="InterPro" id="IPR027417">
    <property type="entry name" value="P-loop_NTPase"/>
</dbReference>
<dbReference type="InterPro" id="IPR002744">
    <property type="entry name" value="MIP18-like"/>
</dbReference>
<keyword evidence="9" id="KW-1185">Reference proteome</keyword>
<evidence type="ECO:0000256" key="6">
    <source>
        <dbReference type="ARBA" id="ARBA00024036"/>
    </source>
</evidence>
<dbReference type="InterPro" id="IPR019591">
    <property type="entry name" value="Mrp/NBP35_ATP-bd"/>
</dbReference>
<comment type="similarity">
    <text evidence="6">Belongs to the Mrp/NBP35 ATP-binding proteins family.</text>
</comment>
<gene>
    <name evidence="8" type="ORF">SAY87_029191</name>
</gene>
<keyword evidence="4" id="KW-0408">Iron</keyword>
<keyword evidence="3" id="KW-0067">ATP-binding</keyword>
<dbReference type="GO" id="GO:0005524">
    <property type="term" value="F:ATP binding"/>
    <property type="evidence" value="ECO:0007669"/>
    <property type="project" value="UniProtKB-KW"/>
</dbReference>
<keyword evidence="2" id="KW-0547">Nucleotide-binding</keyword>
<comment type="caution">
    <text evidence="8">The sequence shown here is derived from an EMBL/GenBank/DDBJ whole genome shotgun (WGS) entry which is preliminary data.</text>
</comment>
<dbReference type="Proteomes" id="UP001345219">
    <property type="component" value="Chromosome 22"/>
</dbReference>
<dbReference type="PANTHER" id="PTHR42961:SF2">
    <property type="entry name" value="IRON-SULFUR PROTEIN NUBPL"/>
    <property type="match status" value="1"/>
</dbReference>
<dbReference type="AlphaFoldDB" id="A0AAN7L495"/>
<reference evidence="8 9" key="1">
    <citation type="journal article" date="2023" name="Hortic Res">
        <title>Pangenome of water caltrop reveals structural variations and asymmetric subgenome divergence after allopolyploidization.</title>
        <authorList>
            <person name="Zhang X."/>
            <person name="Chen Y."/>
            <person name="Wang L."/>
            <person name="Yuan Y."/>
            <person name="Fang M."/>
            <person name="Shi L."/>
            <person name="Lu R."/>
            <person name="Comes H.P."/>
            <person name="Ma Y."/>
            <person name="Chen Y."/>
            <person name="Huang G."/>
            <person name="Zhou Y."/>
            <person name="Zheng Z."/>
            <person name="Qiu Y."/>
        </authorList>
    </citation>
    <scope>NUCLEOTIDE SEQUENCE [LARGE SCALE GENOMIC DNA]</scope>
    <source>
        <tissue evidence="8">Roots</tissue>
    </source>
</reference>
<proteinExistence type="inferred from homology"/>
<dbReference type="InterPro" id="IPR044304">
    <property type="entry name" value="NUBPL-like"/>
</dbReference>
<sequence length="429" mass="46447">MQLLQAPLPPHLSFQCSKLHNSRRGSCLLENPLLPCPSLRLLAVTILLFTSRGRTAPPGRVWVMHLPTGVRPCSKLLPLKDLEIDETLGEVLFQIELTTPACPVKDMFEQKANEVVAALPWVKNVQITMSAQPVKPVFAGQLPAGLQKISSVIAVSSCKGGVGKSAVAVNLAYTLAGMGARVGIFDADVYGPSLPTMVSPENRLLEMNPEKRTIIPTEYLGVKLVSFGFAGQGRAIMRGLMVSGVIDQLLTTTEWGELDYLVDMPPGTGDILVQKKKGTGDIQLKLCQVVPLTATVIITTPQKLAFIDVAKGVHMFSKLKVPCVAVVENMCYFDVDGNRHYPFGRGSGSQVVQQFRIPHLFDLPIRPSLSASGDSGMPEVVADPLGDVAGTFQELGVCVVQQCAKIHQQAMSCVFIKITPQYPKMDTFD</sequence>
<dbReference type="EMBL" id="JAXIOK010000004">
    <property type="protein sequence ID" value="KAK4774172.1"/>
    <property type="molecule type" value="Genomic_DNA"/>
</dbReference>
<dbReference type="SUPFAM" id="SSF117916">
    <property type="entry name" value="Fe-S cluster assembly (FSCA) domain-like"/>
    <property type="match status" value="1"/>
</dbReference>
<feature type="domain" description="MIP18 family-like" evidence="7">
    <location>
        <begin position="79"/>
        <end position="126"/>
    </location>
</feature>
<dbReference type="Gene3D" id="3.40.50.300">
    <property type="entry name" value="P-loop containing nucleotide triphosphate hydrolases"/>
    <property type="match status" value="1"/>
</dbReference>
<evidence type="ECO:0000256" key="1">
    <source>
        <dbReference type="ARBA" id="ARBA00022723"/>
    </source>
</evidence>
<keyword evidence="1" id="KW-0479">Metal-binding</keyword>
<evidence type="ECO:0000256" key="5">
    <source>
        <dbReference type="ARBA" id="ARBA00023014"/>
    </source>
</evidence>
<dbReference type="GO" id="GO:0046872">
    <property type="term" value="F:metal ion binding"/>
    <property type="evidence" value="ECO:0007669"/>
    <property type="project" value="UniProtKB-KW"/>
</dbReference>
<evidence type="ECO:0000259" key="7">
    <source>
        <dbReference type="Pfam" id="PF01883"/>
    </source>
</evidence>
<dbReference type="Pfam" id="PF10609">
    <property type="entry name" value="ParA"/>
    <property type="match status" value="1"/>
</dbReference>
<dbReference type="GO" id="GO:0140663">
    <property type="term" value="F:ATP-dependent FeS chaperone activity"/>
    <property type="evidence" value="ECO:0007669"/>
    <property type="project" value="InterPro"/>
</dbReference>
<dbReference type="GO" id="GO:0051539">
    <property type="term" value="F:4 iron, 4 sulfur cluster binding"/>
    <property type="evidence" value="ECO:0007669"/>
    <property type="project" value="TreeGrafter"/>
</dbReference>
<dbReference type="InterPro" id="IPR033756">
    <property type="entry name" value="YlxH/NBP35"/>
</dbReference>
<accession>A0AAN7L495</accession>